<dbReference type="AlphaFoldDB" id="A0A445GEK4"/>
<gene>
    <name evidence="2" type="ORF">D0Y65_042710</name>
</gene>
<reference evidence="2 3" key="1">
    <citation type="submission" date="2018-09" db="EMBL/GenBank/DDBJ databases">
        <title>A high-quality reference genome of wild soybean provides a powerful tool to mine soybean genomes.</title>
        <authorList>
            <person name="Xie M."/>
            <person name="Chung C.Y.L."/>
            <person name="Li M.-W."/>
            <person name="Wong F.-L."/>
            <person name="Chan T.-F."/>
            <person name="Lam H.-M."/>
        </authorList>
    </citation>
    <scope>NUCLEOTIDE SEQUENCE [LARGE SCALE GENOMIC DNA]</scope>
    <source>
        <strain evidence="3">cv. W05</strain>
        <tissue evidence="2">Hypocotyl of etiolated seedlings</tissue>
    </source>
</reference>
<sequence>MDHAMKECETEANTPLPPPLSSTLCSQLTQNQNTQETYPRYSQQDLNARKKNGTCLRCKQKGHWYWECPLIKSSTTIPNTPRTYGVAVAMAVAKENLKESEKPPQGVLCLPHKKCMVKDVITVLLNGAMIAMLRVFFCSLRRLSILSGQGSCGYKVWEDELLHNNKSPVQQSLSCKITLNGFGEGDQNDQDLDEDGKLLVNHSKKMRIMDSSEDPTSMVVPDAELSQSEDEVLEKASPLSCLSESTLSTIGGQQHVFPRHIFADVGADPSFGSCPLGWLGGQFSLSQNLKSPSPQSIFCCGFPSFNPIDVPKQSSITNVPCGEHSQLDVIGLSQQTQLSSSERKLMSRTQRQRQMAFAVEQQLLIDLATLEPHEHESMKEAAQDTFAISDNLGANDTIF</sequence>
<evidence type="ECO:0000313" key="3">
    <source>
        <dbReference type="Proteomes" id="UP000289340"/>
    </source>
</evidence>
<dbReference type="EMBL" id="QZWG01000016">
    <property type="protein sequence ID" value="RZB59603.1"/>
    <property type="molecule type" value="Genomic_DNA"/>
</dbReference>
<evidence type="ECO:0000256" key="1">
    <source>
        <dbReference type="SAM" id="MobiDB-lite"/>
    </source>
</evidence>
<dbReference type="SUPFAM" id="SSF57756">
    <property type="entry name" value="Retrovirus zinc finger-like domains"/>
    <property type="match status" value="1"/>
</dbReference>
<evidence type="ECO:0000313" key="2">
    <source>
        <dbReference type="EMBL" id="RZB59603.1"/>
    </source>
</evidence>
<organism evidence="2 3">
    <name type="scientific">Glycine soja</name>
    <name type="common">Wild soybean</name>
    <dbReference type="NCBI Taxonomy" id="3848"/>
    <lineage>
        <taxon>Eukaryota</taxon>
        <taxon>Viridiplantae</taxon>
        <taxon>Streptophyta</taxon>
        <taxon>Embryophyta</taxon>
        <taxon>Tracheophyta</taxon>
        <taxon>Spermatophyta</taxon>
        <taxon>Magnoliopsida</taxon>
        <taxon>eudicotyledons</taxon>
        <taxon>Gunneridae</taxon>
        <taxon>Pentapetalae</taxon>
        <taxon>rosids</taxon>
        <taxon>fabids</taxon>
        <taxon>Fabales</taxon>
        <taxon>Fabaceae</taxon>
        <taxon>Papilionoideae</taxon>
        <taxon>50 kb inversion clade</taxon>
        <taxon>NPAAA clade</taxon>
        <taxon>indigoferoid/millettioid clade</taxon>
        <taxon>Phaseoleae</taxon>
        <taxon>Glycine</taxon>
        <taxon>Glycine subgen. Soja</taxon>
    </lineage>
</organism>
<proteinExistence type="predicted"/>
<accession>A0A445GEK4</accession>
<dbReference type="Gene3D" id="4.10.60.10">
    <property type="entry name" value="Zinc finger, CCHC-type"/>
    <property type="match status" value="1"/>
</dbReference>
<name>A0A445GEK4_GLYSO</name>
<dbReference type="GO" id="GO:0003676">
    <property type="term" value="F:nucleic acid binding"/>
    <property type="evidence" value="ECO:0007669"/>
    <property type="project" value="InterPro"/>
</dbReference>
<feature type="region of interest" description="Disordered" evidence="1">
    <location>
        <begin position="1"/>
        <end position="25"/>
    </location>
</feature>
<dbReference type="GO" id="GO:0008270">
    <property type="term" value="F:zinc ion binding"/>
    <property type="evidence" value="ECO:0007669"/>
    <property type="project" value="InterPro"/>
</dbReference>
<dbReference type="Proteomes" id="UP000289340">
    <property type="component" value="Chromosome 16"/>
</dbReference>
<keyword evidence="3" id="KW-1185">Reference proteome</keyword>
<comment type="caution">
    <text evidence="2">The sequence shown here is derived from an EMBL/GenBank/DDBJ whole genome shotgun (WGS) entry which is preliminary data.</text>
</comment>
<dbReference type="InterPro" id="IPR036875">
    <property type="entry name" value="Znf_CCHC_sf"/>
</dbReference>
<protein>
    <submittedName>
        <fullName evidence="2">Calcium-binding mitochondrial carrier protein SCaMC-1 isoform E</fullName>
    </submittedName>
</protein>